<accession>A0ACD3AFR9</accession>
<sequence>MAKGGGKSSASSGTRKKHAKRAAVASGAVPEEPLPKETKMKKKDKANKKEPRQKMYIPPVKPRPTQPDPLETSGLAHTLPPDLLVVLRSFSKKATVTKTRALEDLQASWVEKALQEGEDGMLVYTLSEMLPVWLHHLPALFVHPSRRVRHLTANLQISFLRIPTIRDQTLLFVRETATSPQLESLLGTWCMAAHDIDRAVAISALKSWNDIISASGDPERVIQINQHILNPLQAFLQRAVLDPIGLYTDLNPPPPIAPPSLVQAKRGQGRPVPSPGSRRDDDANTRSKGEEMEESETDRRARLRIGAFGAVRWLLDVAHIKPNPNDNADGDLTTPLFKNPAFWSSLHFGEKSPFAPEIESFGFGQPNVRKSAWGFIQSLLQAWKGLLEPILPLLSTSILRSAWGETDSNVQSVMWQPLLMFLKEYPSSWELDRVSVVDDDADSDEEDVSEDEDRPAREPKQKEIPSSAAYQEFLHFLELGCSGSPMQGYPTVVVTLSTIPSSILMARTQPDIDPLAQFSTSFWAAIDGRALTSLHRAQTSAAFLSSLLECVTFLIRRIIGHSKRIQEGHRPRLSEEGLSVGSKEDAISFVKDQLSQVWTELVLGNGLKVEGRAAARIVGHTILALQDVDKELFDNAWGVLIEGISKAASGGDAGAKVEGKEGKEPTGYGTGAAALVSVFLKGFDDQFREKDAKEVAAGGVHGHSEKLVEELIGQILRSSIGRLNMALSGDKDGVVVKNEVSFLVHMVEQFRSALFRDGDFSQQIDALVEQHTFVLLGSNPEFLLSYFAHRKDVTRCQELWLTLLRSISNISKEAPSDANQQPEVLALVETLLKGIQSGRLSVDIHPDGEFFFEEVVSGILTVALSSSSSSKEVAIIRQIVDRPGFFLTSSEVKELLTTIISAFWTLVDAILHKPDHLLTGLDPIVALLPPVVEHLATDEAIDQDLRRTFFTHTFLLAYLVPQFRDDEANKGVFDTSREIWTKWVEKSPIQVKEKVIADVKGKLKEIVKDVGVQALPEHVLGLLTIHPPGFIVSLPDDIFSTNQVLVQWLDDLPSDTFDSSLAVIDPLIPPGPTDESGVDASDPASFDKHGFSAYARVVSALLQVLIEDRQLAKKNIWALRHFLVLSLYADDFQKVPGTKNPVFSSGALASGKLALVGTRVRQIVTYLLKLSSATKDDEAWSHNAVDALLSERPLLAGTSDKARFLVDLVGVAKREDSVRDSRVLRDVLQHVLDDVEKKEAEKWITLARKLEKKAPQTSMAIVMAVIRSAPEPANLDRYRNELAASLLGISVASANQQGLLALRKLAASAPSPDSEVEFLPQTRAVNVVKACQSWVAGGGGDDEDEDDEGLGEEVESAMAAVFVHLVPILQNVSGKHWEFIFDVAESGLEAASITEDETLVTLARSLRLVIAIQETVATNKALRADWQDRKVPILTMVRDLAMAKLESARASLPRSICRELVLTIVQDLPESLVDHETLPKMCHLVIDASSEVQRMAYKLLNNAAKKRTEHLVIEAGVETESNVKIDLPKELLDILQQHLGDGRGETLDQEEQLTFGYLLGWMLLFDLFQDASLKVRASYIDQLRSLDILASYFFPNLLVLLRLDEGISKAFKLDVWGIDEFYVDLYEPNSGFAIPVLAAHLYYRALLTLPSLINAWVLDCRDRQLSSTIVTYTAQYFAPVIIKSELVHVRDSKTVGELVDSNFTIKVIQAANEVVASYLVDDHHLEIKLKIPTDWPLHKIEVKDLKRVGVDENLWRAWLLAVQQTIWSHNGRIIDGLGLFKKNVTLHFEGQVECAICYSIISTMDGSLPKKPCKTCKNRFHAGCLFKWFESSHSSSCPLCRSDIM</sequence>
<evidence type="ECO:0000313" key="1">
    <source>
        <dbReference type="EMBL" id="TFK64592.1"/>
    </source>
</evidence>
<keyword evidence="2" id="KW-1185">Reference proteome</keyword>
<gene>
    <name evidence="1" type="ORF">BDN72DRAFT_260036</name>
</gene>
<dbReference type="Proteomes" id="UP000308600">
    <property type="component" value="Unassembled WGS sequence"/>
</dbReference>
<dbReference type="EMBL" id="ML208468">
    <property type="protein sequence ID" value="TFK64592.1"/>
    <property type="molecule type" value="Genomic_DNA"/>
</dbReference>
<name>A0ACD3AFR9_9AGAR</name>
<proteinExistence type="predicted"/>
<protein>
    <submittedName>
        <fullName evidence="1">Uncharacterized protein</fullName>
    </submittedName>
</protein>
<evidence type="ECO:0000313" key="2">
    <source>
        <dbReference type="Proteomes" id="UP000308600"/>
    </source>
</evidence>
<reference evidence="1 2" key="1">
    <citation type="journal article" date="2019" name="Nat. Ecol. Evol.">
        <title>Megaphylogeny resolves global patterns of mushroom evolution.</title>
        <authorList>
            <person name="Varga T."/>
            <person name="Krizsan K."/>
            <person name="Foldi C."/>
            <person name="Dima B."/>
            <person name="Sanchez-Garcia M."/>
            <person name="Sanchez-Ramirez S."/>
            <person name="Szollosi G.J."/>
            <person name="Szarkandi J.G."/>
            <person name="Papp V."/>
            <person name="Albert L."/>
            <person name="Andreopoulos W."/>
            <person name="Angelini C."/>
            <person name="Antonin V."/>
            <person name="Barry K.W."/>
            <person name="Bougher N.L."/>
            <person name="Buchanan P."/>
            <person name="Buyck B."/>
            <person name="Bense V."/>
            <person name="Catcheside P."/>
            <person name="Chovatia M."/>
            <person name="Cooper J."/>
            <person name="Damon W."/>
            <person name="Desjardin D."/>
            <person name="Finy P."/>
            <person name="Geml J."/>
            <person name="Haridas S."/>
            <person name="Hughes K."/>
            <person name="Justo A."/>
            <person name="Karasinski D."/>
            <person name="Kautmanova I."/>
            <person name="Kiss B."/>
            <person name="Kocsube S."/>
            <person name="Kotiranta H."/>
            <person name="LaButti K.M."/>
            <person name="Lechner B.E."/>
            <person name="Liimatainen K."/>
            <person name="Lipzen A."/>
            <person name="Lukacs Z."/>
            <person name="Mihaltcheva S."/>
            <person name="Morgado L.N."/>
            <person name="Niskanen T."/>
            <person name="Noordeloos M.E."/>
            <person name="Ohm R.A."/>
            <person name="Ortiz-Santana B."/>
            <person name="Ovrebo C."/>
            <person name="Racz N."/>
            <person name="Riley R."/>
            <person name="Savchenko A."/>
            <person name="Shiryaev A."/>
            <person name="Soop K."/>
            <person name="Spirin V."/>
            <person name="Szebenyi C."/>
            <person name="Tomsovsky M."/>
            <person name="Tulloss R.E."/>
            <person name="Uehling J."/>
            <person name="Grigoriev I.V."/>
            <person name="Vagvolgyi C."/>
            <person name="Papp T."/>
            <person name="Martin F.M."/>
            <person name="Miettinen O."/>
            <person name="Hibbett D.S."/>
            <person name="Nagy L.G."/>
        </authorList>
    </citation>
    <scope>NUCLEOTIDE SEQUENCE [LARGE SCALE GENOMIC DNA]</scope>
    <source>
        <strain evidence="1 2">NL-1719</strain>
    </source>
</reference>
<organism evidence="1 2">
    <name type="scientific">Pluteus cervinus</name>
    <dbReference type="NCBI Taxonomy" id="181527"/>
    <lineage>
        <taxon>Eukaryota</taxon>
        <taxon>Fungi</taxon>
        <taxon>Dikarya</taxon>
        <taxon>Basidiomycota</taxon>
        <taxon>Agaricomycotina</taxon>
        <taxon>Agaricomycetes</taxon>
        <taxon>Agaricomycetidae</taxon>
        <taxon>Agaricales</taxon>
        <taxon>Pluteineae</taxon>
        <taxon>Pluteaceae</taxon>
        <taxon>Pluteus</taxon>
    </lineage>
</organism>